<name>A0ABD1ZWX5_VESSQ</name>
<evidence type="ECO:0000256" key="1">
    <source>
        <dbReference type="SAM" id="MobiDB-lite"/>
    </source>
</evidence>
<keyword evidence="3" id="KW-1185">Reference proteome</keyword>
<dbReference type="AlphaFoldDB" id="A0ABD1ZWX5"/>
<gene>
    <name evidence="2" type="ORF">V1478_017469</name>
</gene>
<reference evidence="2 3" key="1">
    <citation type="journal article" date="2024" name="Ann. Entomol. Soc. Am.">
        <title>Genomic analyses of the southern and eastern yellowjacket wasps (Hymenoptera: Vespidae) reveal evolutionary signatures of social life.</title>
        <authorList>
            <person name="Catto M.A."/>
            <person name="Caine P.B."/>
            <person name="Orr S.E."/>
            <person name="Hunt B.G."/>
            <person name="Goodisman M.A.D."/>
        </authorList>
    </citation>
    <scope>NUCLEOTIDE SEQUENCE [LARGE SCALE GENOMIC DNA]</scope>
    <source>
        <strain evidence="2">233</strain>
        <tissue evidence="2">Head and thorax</tissue>
    </source>
</reference>
<feature type="region of interest" description="Disordered" evidence="1">
    <location>
        <begin position="1"/>
        <end position="30"/>
    </location>
</feature>
<sequence>MYDEDEKKKEKEEEKMMLRGTKKKKIKRKKVREKVVSSRKLRNDDDEDDDDEVLKMSYPFVVLTTTWYDEYKSVSLGGRTIGMSLLLPTDLSFLSNVPTDFINFALPTDRIVYREYLLYLSQHLTSIITTLKFHIKDKVIESQKLNIDRIIKNFGSMKKSISVAKLTWMNQSGCKE</sequence>
<proteinExistence type="predicted"/>
<feature type="compositionally biased region" description="Basic and acidic residues" evidence="1">
    <location>
        <begin position="1"/>
        <end position="17"/>
    </location>
</feature>
<dbReference type="EMBL" id="JAUDFV010000164">
    <property type="protein sequence ID" value="KAL2712878.1"/>
    <property type="molecule type" value="Genomic_DNA"/>
</dbReference>
<evidence type="ECO:0000313" key="2">
    <source>
        <dbReference type="EMBL" id="KAL2712878.1"/>
    </source>
</evidence>
<comment type="caution">
    <text evidence="2">The sequence shown here is derived from an EMBL/GenBank/DDBJ whole genome shotgun (WGS) entry which is preliminary data.</text>
</comment>
<protein>
    <submittedName>
        <fullName evidence="2">Uncharacterized protein</fullName>
    </submittedName>
</protein>
<feature type="compositionally biased region" description="Basic residues" evidence="1">
    <location>
        <begin position="20"/>
        <end position="30"/>
    </location>
</feature>
<dbReference type="Proteomes" id="UP001607302">
    <property type="component" value="Unassembled WGS sequence"/>
</dbReference>
<evidence type="ECO:0000313" key="3">
    <source>
        <dbReference type="Proteomes" id="UP001607302"/>
    </source>
</evidence>
<organism evidence="2 3">
    <name type="scientific">Vespula squamosa</name>
    <name type="common">Southern yellow jacket</name>
    <name type="synonym">Wasp</name>
    <dbReference type="NCBI Taxonomy" id="30214"/>
    <lineage>
        <taxon>Eukaryota</taxon>
        <taxon>Metazoa</taxon>
        <taxon>Ecdysozoa</taxon>
        <taxon>Arthropoda</taxon>
        <taxon>Hexapoda</taxon>
        <taxon>Insecta</taxon>
        <taxon>Pterygota</taxon>
        <taxon>Neoptera</taxon>
        <taxon>Endopterygota</taxon>
        <taxon>Hymenoptera</taxon>
        <taxon>Apocrita</taxon>
        <taxon>Aculeata</taxon>
        <taxon>Vespoidea</taxon>
        <taxon>Vespidae</taxon>
        <taxon>Vespinae</taxon>
        <taxon>Vespula</taxon>
    </lineage>
</organism>
<accession>A0ABD1ZWX5</accession>